<dbReference type="PANTHER" id="PTHR12213">
    <property type="entry name" value="CORRINOID ADENOSYLTRANSFERASE"/>
    <property type="match status" value="1"/>
</dbReference>
<evidence type="ECO:0000256" key="3">
    <source>
        <dbReference type="ARBA" id="ARBA00022679"/>
    </source>
</evidence>
<evidence type="ECO:0000256" key="1">
    <source>
        <dbReference type="ARBA" id="ARBA00004496"/>
    </source>
</evidence>
<dbReference type="InterPro" id="IPR016030">
    <property type="entry name" value="CblAdoTrfase-like"/>
</dbReference>
<dbReference type="AlphaFoldDB" id="A0A3B1CEY7"/>
<keyword evidence="3 7" id="KW-0808">Transferase</keyword>
<protein>
    <submittedName>
        <fullName evidence="7">ATP:Cob(I)alamin adenosyltransferase</fullName>
        <ecNumber evidence="7">2.5.1.17</ecNumber>
    </submittedName>
</protein>
<dbReference type="GO" id="GO:0008817">
    <property type="term" value="F:corrinoid adenosyltransferase activity"/>
    <property type="evidence" value="ECO:0007669"/>
    <property type="project" value="UniProtKB-EC"/>
</dbReference>
<evidence type="ECO:0000313" key="7">
    <source>
        <dbReference type="EMBL" id="VAX29046.1"/>
    </source>
</evidence>
<keyword evidence="4" id="KW-0547">Nucleotide-binding</keyword>
<comment type="subcellular location">
    <subcellularLocation>
        <location evidence="1">Cytoplasm</location>
    </subcellularLocation>
</comment>
<evidence type="ECO:0000256" key="2">
    <source>
        <dbReference type="ARBA" id="ARBA00022490"/>
    </source>
</evidence>
<evidence type="ECO:0000259" key="6">
    <source>
        <dbReference type="Pfam" id="PF01923"/>
    </source>
</evidence>
<dbReference type="EMBL" id="UOGD01000435">
    <property type="protein sequence ID" value="VAX29046.1"/>
    <property type="molecule type" value="Genomic_DNA"/>
</dbReference>
<dbReference type="Pfam" id="PF01923">
    <property type="entry name" value="Cob_adeno_trans"/>
    <property type="match status" value="1"/>
</dbReference>
<accession>A0A3B1CEY7</accession>
<keyword evidence="5" id="KW-0067">ATP-binding</keyword>
<dbReference type="InterPro" id="IPR029499">
    <property type="entry name" value="PduO-typ"/>
</dbReference>
<reference evidence="7" key="1">
    <citation type="submission" date="2018-06" db="EMBL/GenBank/DDBJ databases">
        <authorList>
            <person name="Zhirakovskaya E."/>
        </authorList>
    </citation>
    <scope>NUCLEOTIDE SEQUENCE</scope>
</reference>
<organism evidence="7">
    <name type="scientific">hydrothermal vent metagenome</name>
    <dbReference type="NCBI Taxonomy" id="652676"/>
    <lineage>
        <taxon>unclassified sequences</taxon>
        <taxon>metagenomes</taxon>
        <taxon>ecological metagenomes</taxon>
    </lineage>
</organism>
<proteinExistence type="predicted"/>
<dbReference type="FunFam" id="1.20.1200.10:FF:000003">
    <property type="entry name" value="ATP:cob(I)alamin adenosyltransferase"/>
    <property type="match status" value="1"/>
</dbReference>
<keyword evidence="2" id="KW-0963">Cytoplasm</keyword>
<gene>
    <name evidence="7" type="ORF">MNBD_IGNAVI01-3043</name>
</gene>
<dbReference type="PANTHER" id="PTHR12213:SF0">
    <property type="entry name" value="CORRINOID ADENOSYLTRANSFERASE MMAB"/>
    <property type="match status" value="1"/>
</dbReference>
<evidence type="ECO:0000256" key="5">
    <source>
        <dbReference type="ARBA" id="ARBA00022840"/>
    </source>
</evidence>
<dbReference type="GO" id="GO:0005524">
    <property type="term" value="F:ATP binding"/>
    <property type="evidence" value="ECO:0007669"/>
    <property type="project" value="UniProtKB-KW"/>
</dbReference>
<dbReference type="Gene3D" id="1.20.1200.10">
    <property type="entry name" value="Cobalamin adenosyltransferase-like"/>
    <property type="match status" value="1"/>
</dbReference>
<feature type="domain" description="Cobalamin adenosyltransferase-like" evidence="6">
    <location>
        <begin position="3"/>
        <end position="164"/>
    </location>
</feature>
<dbReference type="NCBIfam" id="TIGR00636">
    <property type="entry name" value="PduO_Nterm"/>
    <property type="match status" value="1"/>
</dbReference>
<dbReference type="InterPro" id="IPR036451">
    <property type="entry name" value="CblAdoTrfase-like_sf"/>
</dbReference>
<evidence type="ECO:0000256" key="4">
    <source>
        <dbReference type="ARBA" id="ARBA00022741"/>
    </source>
</evidence>
<dbReference type="SUPFAM" id="SSF89028">
    <property type="entry name" value="Cobalamin adenosyltransferase-like"/>
    <property type="match status" value="1"/>
</dbReference>
<dbReference type="GO" id="GO:0005737">
    <property type="term" value="C:cytoplasm"/>
    <property type="evidence" value="ECO:0007669"/>
    <property type="project" value="UniProtKB-SubCell"/>
</dbReference>
<name>A0A3B1CEY7_9ZZZZ</name>
<sequence length="179" mass="20212">MKIYTKTGDKGKTSLFGGERVDKDDLRVECYGTVDELNSTLGLTITEITNTEVKDTLKQIQNDLFNLAGELATPSKKEFVSPINQKQIEFLENQIDNFEEKIPPLKQFILPGGSKGAALLHVARSVCRRSERIVVKLSKNDVISDNIIIYLNRLSDLLFVLARFENDVNQIPDIPWDSK</sequence>
<dbReference type="EC" id="2.5.1.17" evidence="7"/>